<keyword evidence="1" id="KW-1133">Transmembrane helix</keyword>
<keyword evidence="1" id="KW-0472">Membrane</keyword>
<feature type="transmembrane region" description="Helical" evidence="1">
    <location>
        <begin position="160"/>
        <end position="182"/>
    </location>
</feature>
<comment type="caution">
    <text evidence="2">The sequence shown here is derived from an EMBL/GenBank/DDBJ whole genome shotgun (WGS) entry which is preliminary data.</text>
</comment>
<dbReference type="AlphaFoldDB" id="A0A084TI99"/>
<feature type="transmembrane region" description="Helical" evidence="1">
    <location>
        <begin position="256"/>
        <end position="274"/>
    </location>
</feature>
<feature type="transmembrane region" description="Helical" evidence="1">
    <location>
        <begin position="203"/>
        <end position="223"/>
    </location>
</feature>
<keyword evidence="3" id="KW-1185">Reference proteome</keyword>
<evidence type="ECO:0000313" key="3">
    <source>
        <dbReference type="Proteomes" id="UP000028521"/>
    </source>
</evidence>
<evidence type="ECO:0000313" key="2">
    <source>
        <dbReference type="EMBL" id="KFB00435.1"/>
    </source>
</evidence>
<gene>
    <name evidence="2" type="ORF">IA57_08105</name>
</gene>
<name>A0A084TI99_9FLAO</name>
<dbReference type="RefSeq" id="WP_036121682.1">
    <property type="nucleotide sequence ID" value="NZ_JPFK01000007.1"/>
</dbReference>
<dbReference type="OrthoDB" id="1467772at2"/>
<sequence>MQMLKQSFDFYLNSSIHVALNAVALSWVTGITFHLPVDGAVLWFVFFASVTGYNFVKYSGLAKFHHRQLANWLRAIQLFSLFCFVAMLVYFFKLRPQTWWYVLGVAVMTFLYAVPFLPQKYVLDKHGNLRNIGGLKVYIIALVWAVVTVVLPLVNGRYIFDFDCLITLVQRFVFVLVLMLPFEIRDLQFDSLKLATIPQRIGVLKTKVLGSLGLVVFSLLEFVKDDVSFRLVVPMLVISVITLGFLWFSKGNQGRYYCAFWVEGIPMMWLLLLLF</sequence>
<dbReference type="STRING" id="1197477.IA57_08105"/>
<protein>
    <submittedName>
        <fullName evidence="2">Membrane protein</fullName>
    </submittedName>
</protein>
<feature type="transmembrane region" description="Helical" evidence="1">
    <location>
        <begin position="137"/>
        <end position="154"/>
    </location>
</feature>
<keyword evidence="1" id="KW-0812">Transmembrane</keyword>
<evidence type="ECO:0000256" key="1">
    <source>
        <dbReference type="SAM" id="Phobius"/>
    </source>
</evidence>
<accession>A0A084TI99</accession>
<dbReference type="eggNOG" id="COG0382">
    <property type="taxonomic scope" value="Bacteria"/>
</dbReference>
<reference evidence="2 3" key="1">
    <citation type="journal article" date="2014" name="Genome Announc.">
        <title>Draft Genome Sequence of the Algicidal Bacterium Mangrovimonas yunxiaonensis Strain LY01.</title>
        <authorList>
            <person name="Li Y."/>
            <person name="Zhu H."/>
            <person name="Li C."/>
            <person name="Zhang H."/>
            <person name="Chen Z."/>
            <person name="Zheng W."/>
            <person name="Xu H."/>
            <person name="Zheng T."/>
        </authorList>
    </citation>
    <scope>NUCLEOTIDE SEQUENCE [LARGE SCALE GENOMIC DNA]</scope>
    <source>
        <strain evidence="2 3">LY01</strain>
    </source>
</reference>
<organism evidence="2 3">
    <name type="scientific">Mangrovimonas yunxiaonensis</name>
    <dbReference type="NCBI Taxonomy" id="1197477"/>
    <lineage>
        <taxon>Bacteria</taxon>
        <taxon>Pseudomonadati</taxon>
        <taxon>Bacteroidota</taxon>
        <taxon>Flavobacteriia</taxon>
        <taxon>Flavobacteriales</taxon>
        <taxon>Flavobacteriaceae</taxon>
        <taxon>Mangrovimonas</taxon>
    </lineage>
</organism>
<dbReference type="EMBL" id="JPFK01000007">
    <property type="protein sequence ID" value="KFB00435.1"/>
    <property type="molecule type" value="Genomic_DNA"/>
</dbReference>
<feature type="transmembrane region" description="Helical" evidence="1">
    <location>
        <begin position="72"/>
        <end position="92"/>
    </location>
</feature>
<feature type="transmembrane region" description="Helical" evidence="1">
    <location>
        <begin position="98"/>
        <end position="117"/>
    </location>
</feature>
<feature type="transmembrane region" description="Helical" evidence="1">
    <location>
        <begin position="12"/>
        <end position="35"/>
    </location>
</feature>
<feature type="transmembrane region" description="Helical" evidence="1">
    <location>
        <begin position="41"/>
        <end position="60"/>
    </location>
</feature>
<reference evidence="3" key="2">
    <citation type="submission" date="2014-07" db="EMBL/GenBank/DDBJ databases">
        <title>Genome sequence of Mangrovimonas yunxiaonensis.</title>
        <authorList>
            <person name="Li Y."/>
            <person name="Zheng T."/>
        </authorList>
    </citation>
    <scope>NUCLEOTIDE SEQUENCE [LARGE SCALE GENOMIC DNA]</scope>
    <source>
        <strain evidence="3">LY01</strain>
    </source>
</reference>
<dbReference type="Proteomes" id="UP000028521">
    <property type="component" value="Unassembled WGS sequence"/>
</dbReference>
<feature type="transmembrane region" description="Helical" evidence="1">
    <location>
        <begin position="229"/>
        <end position="249"/>
    </location>
</feature>
<proteinExistence type="predicted"/>